<evidence type="ECO:0000259" key="4">
    <source>
        <dbReference type="Pfam" id="PF07687"/>
    </source>
</evidence>
<feature type="domain" description="Peptidase M20 dimerisation" evidence="4">
    <location>
        <begin position="178"/>
        <end position="288"/>
    </location>
</feature>
<dbReference type="InterPro" id="IPR011650">
    <property type="entry name" value="Peptidase_M20_dimer"/>
</dbReference>
<evidence type="ECO:0000256" key="1">
    <source>
        <dbReference type="ARBA" id="ARBA00022723"/>
    </source>
</evidence>
<dbReference type="GO" id="GO:0046872">
    <property type="term" value="F:metal ion binding"/>
    <property type="evidence" value="ECO:0007669"/>
    <property type="project" value="UniProtKB-KW"/>
</dbReference>
<dbReference type="Pfam" id="PF01546">
    <property type="entry name" value="Peptidase_M20"/>
    <property type="match status" value="1"/>
</dbReference>
<keyword evidence="2" id="KW-0378">Hydrolase</keyword>
<keyword evidence="1" id="KW-0479">Metal-binding</keyword>
<accession>A0A4R2MH71</accession>
<dbReference type="SUPFAM" id="SSF53187">
    <property type="entry name" value="Zn-dependent exopeptidases"/>
    <property type="match status" value="1"/>
</dbReference>
<dbReference type="GO" id="GO:0006526">
    <property type="term" value="P:L-arginine biosynthetic process"/>
    <property type="evidence" value="ECO:0007669"/>
    <property type="project" value="InterPro"/>
</dbReference>
<organism evidence="5 6">
    <name type="scientific">Rubrivivax gelatinosus</name>
    <name type="common">Rhodocyclus gelatinosus</name>
    <name type="synonym">Rhodopseudomonas gelatinosa</name>
    <dbReference type="NCBI Taxonomy" id="28068"/>
    <lineage>
        <taxon>Bacteria</taxon>
        <taxon>Pseudomonadati</taxon>
        <taxon>Pseudomonadota</taxon>
        <taxon>Betaproteobacteria</taxon>
        <taxon>Burkholderiales</taxon>
        <taxon>Sphaerotilaceae</taxon>
        <taxon>Rubrivivax</taxon>
    </lineage>
</organism>
<dbReference type="NCBIfam" id="TIGR01892">
    <property type="entry name" value="AcOrn-deacetyl"/>
    <property type="match status" value="1"/>
</dbReference>
<keyword evidence="3" id="KW-0170">Cobalt</keyword>
<evidence type="ECO:0000256" key="2">
    <source>
        <dbReference type="ARBA" id="ARBA00022801"/>
    </source>
</evidence>
<evidence type="ECO:0000313" key="5">
    <source>
        <dbReference type="EMBL" id="TCP02126.1"/>
    </source>
</evidence>
<dbReference type="Pfam" id="PF07687">
    <property type="entry name" value="M20_dimer"/>
    <property type="match status" value="1"/>
</dbReference>
<dbReference type="InterPro" id="IPR002933">
    <property type="entry name" value="Peptidase_M20"/>
</dbReference>
<evidence type="ECO:0000256" key="3">
    <source>
        <dbReference type="ARBA" id="ARBA00023285"/>
    </source>
</evidence>
<protein>
    <submittedName>
        <fullName evidence="5">Acetylornithine deacetylase</fullName>
    </submittedName>
</protein>
<name>A0A4R2MH71_RUBGE</name>
<dbReference type="AlphaFoldDB" id="A0A4R2MH71"/>
<dbReference type="OrthoDB" id="3665926at2"/>
<dbReference type="EMBL" id="SLXD01000007">
    <property type="protein sequence ID" value="TCP02126.1"/>
    <property type="molecule type" value="Genomic_DNA"/>
</dbReference>
<gene>
    <name evidence="5" type="ORF">EV684_107131</name>
</gene>
<dbReference type="InterPro" id="IPR010169">
    <property type="entry name" value="AcOrn-deacetyl"/>
</dbReference>
<dbReference type="Proteomes" id="UP000295106">
    <property type="component" value="Unassembled WGS sequence"/>
</dbReference>
<dbReference type="RefSeq" id="WP_132647587.1">
    <property type="nucleotide sequence ID" value="NZ_CP181386.1"/>
</dbReference>
<dbReference type="InterPro" id="IPR036264">
    <property type="entry name" value="Bact_exopeptidase_dim_dom"/>
</dbReference>
<comment type="caution">
    <text evidence="5">The sequence shown here is derived from an EMBL/GenBank/DDBJ whole genome shotgun (WGS) entry which is preliminary data.</text>
</comment>
<dbReference type="InterPro" id="IPR050072">
    <property type="entry name" value="Peptidase_M20A"/>
</dbReference>
<dbReference type="Gene3D" id="3.40.630.10">
    <property type="entry name" value="Zn peptidases"/>
    <property type="match status" value="1"/>
</dbReference>
<sequence>MPSPAVPSEEGLEWARRLVRLDTVSERPNLALIETVADHLRTLGVPIRLTHDDSGRKANLFATIGAPRAGGIVLSGHTDTVPWDGQDWHDEPLSARVHDGRLWGRGSADMKGFIGLVVARTKAWLEADLPQPLHYAFSYDEEVGCFGVRHLIADLQEAGIAPAACIVGEPTGMLPALAHKGVHRWRCCVKGRAAHSSLAPRAVNAVEAAARVVAAVADLGETWRHDGPFHEGFDVPHATASVGVITGGIADNIVAEDCRFHYEFRELPGQDAAAMQARVRAVAAALEPAMQAIAPASGFAFEPICAIPAFSAGADEPAVRLARRLAGHGRTTLVAFGTEAGLFQRAGISTVVCGPGSIAQAHQADEYVTLEQLARCEAFLDGLSRPDGPAAAC</sequence>
<dbReference type="NCBIfam" id="NF005710">
    <property type="entry name" value="PRK07522.1"/>
    <property type="match status" value="1"/>
</dbReference>
<dbReference type="Gene3D" id="3.30.70.360">
    <property type="match status" value="1"/>
</dbReference>
<evidence type="ECO:0000313" key="6">
    <source>
        <dbReference type="Proteomes" id="UP000295106"/>
    </source>
</evidence>
<dbReference type="CDD" id="cd03894">
    <property type="entry name" value="M20_ArgE"/>
    <property type="match status" value="1"/>
</dbReference>
<dbReference type="GO" id="GO:0008777">
    <property type="term" value="F:acetylornithine deacetylase activity"/>
    <property type="evidence" value="ECO:0007669"/>
    <property type="project" value="TreeGrafter"/>
</dbReference>
<proteinExistence type="predicted"/>
<dbReference type="PANTHER" id="PTHR43808:SF31">
    <property type="entry name" value="N-ACETYL-L-CITRULLINE DEACETYLASE"/>
    <property type="match status" value="1"/>
</dbReference>
<dbReference type="GeneID" id="99686261"/>
<reference evidence="5 6" key="1">
    <citation type="submission" date="2019-03" db="EMBL/GenBank/DDBJ databases">
        <title>Genomic Encyclopedia of Type Strains, Phase IV (KMG-IV): sequencing the most valuable type-strain genomes for metagenomic binning, comparative biology and taxonomic classification.</title>
        <authorList>
            <person name="Goeker M."/>
        </authorList>
    </citation>
    <scope>NUCLEOTIDE SEQUENCE [LARGE SCALE GENOMIC DNA]</scope>
    <source>
        <strain evidence="5 6">DSM 1709</strain>
    </source>
</reference>
<dbReference type="PANTHER" id="PTHR43808">
    <property type="entry name" value="ACETYLORNITHINE DEACETYLASE"/>
    <property type="match status" value="1"/>
</dbReference>
<dbReference type="SUPFAM" id="SSF55031">
    <property type="entry name" value="Bacterial exopeptidase dimerisation domain"/>
    <property type="match status" value="1"/>
</dbReference>